<proteinExistence type="predicted"/>
<dbReference type="Proteomes" id="UP001302367">
    <property type="component" value="Chromosome 2"/>
</dbReference>
<evidence type="ECO:0000313" key="2">
    <source>
        <dbReference type="EMBL" id="PIB01343.1"/>
    </source>
</evidence>
<sequence length="312" mass="33239">MAQTQTAVQLDAKIGVKGASAPIEPADNAAQPLAHIIHGGVQCPPAEAWTPFGWEEPGHGKQIHGEVTIFRPFGTTGKLMAGFWRTGPTSPGCNKDGSHVIRYSSPLGDETACVIDGTATLTVLGTGKKFRVGPGSIISSPHGLEVEWAIEGPYFKKFWAIFGSGDAATPKVSPPLELQVNHVSDDPPEWTEYHFVEPKEGAQVCGELYFIRDRGSSASTMLSGVWRCGKGIAASHIQDDGTVTTPYTGTLGDETILLLEGQVEVTETASGKKHQFKAGDVIGLTSGMHITWVSKGPFCKKLWVISRDVSSA</sequence>
<gene>
    <name evidence="2" type="ORF">CB0940_02239</name>
    <name evidence="3" type="ORF">RHO25_002211</name>
</gene>
<dbReference type="Proteomes" id="UP000230605">
    <property type="component" value="Chromosome 1"/>
</dbReference>
<dbReference type="InterPro" id="IPR014710">
    <property type="entry name" value="RmlC-like_jellyroll"/>
</dbReference>
<evidence type="ECO:0000313" key="3">
    <source>
        <dbReference type="EMBL" id="WPA97601.1"/>
    </source>
</evidence>
<dbReference type="PANTHER" id="PTHR40943">
    <property type="entry name" value="CYTOPLASMIC PROTEIN-RELATED"/>
    <property type="match status" value="1"/>
</dbReference>
<dbReference type="Gene3D" id="2.60.120.10">
    <property type="entry name" value="Jelly Rolls"/>
    <property type="match status" value="2"/>
</dbReference>
<dbReference type="SUPFAM" id="SSF51182">
    <property type="entry name" value="RmlC-like cupins"/>
    <property type="match status" value="2"/>
</dbReference>
<dbReference type="InterPro" id="IPR011051">
    <property type="entry name" value="RmlC_Cupin_sf"/>
</dbReference>
<dbReference type="InterPro" id="IPR008579">
    <property type="entry name" value="UGlyAH_Cupin_dom"/>
</dbReference>
<dbReference type="OrthoDB" id="3622456at2759"/>
<evidence type="ECO:0000313" key="4">
    <source>
        <dbReference type="Proteomes" id="UP000230605"/>
    </source>
</evidence>
<organism evidence="2 4">
    <name type="scientific">Cercospora beticola</name>
    <name type="common">Sugarbeet leaf spot fungus</name>
    <dbReference type="NCBI Taxonomy" id="122368"/>
    <lineage>
        <taxon>Eukaryota</taxon>
        <taxon>Fungi</taxon>
        <taxon>Dikarya</taxon>
        <taxon>Ascomycota</taxon>
        <taxon>Pezizomycotina</taxon>
        <taxon>Dothideomycetes</taxon>
        <taxon>Dothideomycetidae</taxon>
        <taxon>Mycosphaerellales</taxon>
        <taxon>Mycosphaerellaceae</taxon>
        <taxon>Cercospora</taxon>
    </lineage>
</organism>
<dbReference type="EMBL" id="CP134185">
    <property type="protein sequence ID" value="WPA97601.1"/>
    <property type="molecule type" value="Genomic_DNA"/>
</dbReference>
<evidence type="ECO:0000259" key="1">
    <source>
        <dbReference type="Pfam" id="PF05899"/>
    </source>
</evidence>
<dbReference type="AlphaFoldDB" id="A0A2G5IA38"/>
<accession>A0A2G5IA38</accession>
<keyword evidence="5" id="KW-1185">Reference proteome</keyword>
<dbReference type="EMBL" id="LKMD01000100">
    <property type="protein sequence ID" value="PIB01343.1"/>
    <property type="molecule type" value="Genomic_DNA"/>
</dbReference>
<dbReference type="Pfam" id="PF05899">
    <property type="entry name" value="Cupin_3"/>
    <property type="match status" value="1"/>
</dbReference>
<name>A0A2G5IA38_CERBT</name>
<reference evidence="3 5" key="2">
    <citation type="submission" date="2023-09" db="EMBL/GenBank/DDBJ databases">
        <title>Complete-Gapless Cercospora beticola genome.</title>
        <authorList>
            <person name="Wyatt N.A."/>
            <person name="Spanner R.E."/>
            <person name="Bolton M.D."/>
        </authorList>
    </citation>
    <scope>NUCLEOTIDE SEQUENCE [LARGE SCALE GENOMIC DNA]</scope>
    <source>
        <strain evidence="3">Cb09-40</strain>
    </source>
</reference>
<protein>
    <recommendedName>
        <fullName evidence="1">(S)-ureidoglycine aminohydrolase cupin domain-containing protein</fullName>
    </recommendedName>
</protein>
<dbReference type="PANTHER" id="PTHR40943:SF1">
    <property type="entry name" value="CYTOPLASMIC PROTEIN"/>
    <property type="match status" value="1"/>
</dbReference>
<reference evidence="2 4" key="1">
    <citation type="submission" date="2015-10" db="EMBL/GenBank/DDBJ databases">
        <title>The cercosporin biosynthetic gene cluster was horizontally transferred to several fungal lineages and shown to be expanded in Cercospora beticola based on microsynteny with recipient genomes.</title>
        <authorList>
            <person name="De Jonge R."/>
            <person name="Ebert M.K."/>
            <person name="Suttle J.C."/>
            <person name="Jurick Ii W.M."/>
            <person name="Secor G.A."/>
            <person name="Thomma B.P."/>
            <person name="Van De Peer Y."/>
            <person name="Bolton M.D."/>
        </authorList>
    </citation>
    <scope>NUCLEOTIDE SEQUENCE [LARGE SCALE GENOMIC DNA]</scope>
    <source>
        <strain evidence="2 4">09-40</strain>
    </source>
</reference>
<feature type="domain" description="(S)-ureidoglycine aminohydrolase cupin" evidence="1">
    <location>
        <begin position="253"/>
        <end position="301"/>
    </location>
</feature>
<evidence type="ECO:0000313" key="5">
    <source>
        <dbReference type="Proteomes" id="UP001302367"/>
    </source>
</evidence>